<dbReference type="PANTHER" id="PTHR36435:SF1">
    <property type="entry name" value="CAAX AMINO TERMINAL PROTEASE FAMILY PROTEIN"/>
    <property type="match status" value="1"/>
</dbReference>
<dbReference type="InterPro" id="IPR052710">
    <property type="entry name" value="CAAX_protease"/>
</dbReference>
<evidence type="ECO:0000313" key="4">
    <source>
        <dbReference type="Proteomes" id="UP000680304"/>
    </source>
</evidence>
<reference evidence="3 4" key="1">
    <citation type="submission" date="2021-04" db="EMBL/GenBank/DDBJ databases">
        <title>Draft genome sequence of Paenibacillus cisolokensis, LC2-13A.</title>
        <authorList>
            <person name="Uke A."/>
            <person name="Chhe C."/>
            <person name="Baramee S."/>
            <person name="Kosugi A."/>
        </authorList>
    </citation>
    <scope>NUCLEOTIDE SEQUENCE [LARGE SCALE GENOMIC DNA]</scope>
    <source>
        <strain evidence="3 4">LC2-13A</strain>
    </source>
</reference>
<gene>
    <name evidence="3" type="ORF">PACILC2_02850</name>
</gene>
<evidence type="ECO:0000313" key="3">
    <source>
        <dbReference type="EMBL" id="GIQ61717.1"/>
    </source>
</evidence>
<feature type="transmembrane region" description="Helical" evidence="1">
    <location>
        <begin position="157"/>
        <end position="177"/>
    </location>
</feature>
<dbReference type="RefSeq" id="WP_213526945.1">
    <property type="nucleotide sequence ID" value="NZ_BOVJ01000008.1"/>
</dbReference>
<feature type="transmembrane region" description="Helical" evidence="1">
    <location>
        <begin position="33"/>
        <end position="55"/>
    </location>
</feature>
<protein>
    <recommendedName>
        <fullName evidence="2">CAAX prenyl protease 2/Lysostaphin resistance protein A-like domain-containing protein</fullName>
    </recommendedName>
</protein>
<dbReference type="Proteomes" id="UP000680304">
    <property type="component" value="Unassembled WGS sequence"/>
</dbReference>
<organism evidence="3 4">
    <name type="scientific">Paenibacillus cisolokensis</name>
    <dbReference type="NCBI Taxonomy" id="1658519"/>
    <lineage>
        <taxon>Bacteria</taxon>
        <taxon>Bacillati</taxon>
        <taxon>Bacillota</taxon>
        <taxon>Bacilli</taxon>
        <taxon>Bacillales</taxon>
        <taxon>Paenibacillaceae</taxon>
        <taxon>Paenibacillus</taxon>
    </lineage>
</organism>
<sequence length="207" mass="23986">MLEYFEQAGSYEKFDIRNIRIRKVSVDDLDDRLLLINLYATQAITLIIGLIWIFFQGRNPLNLLQFFDDPIVLLWGAGFAAAVIAADLLISRWVPDEASDDGGVNERLFRNRPLWHIFLMSFIVAVCEEMLFRGAIQHSFGPYWTSIIFAAIHVRYLRHWIPTGLVFSISYGLGWIYIRTGTLWAPIMAHFLIDAVMGLIIRYRRES</sequence>
<dbReference type="InterPro" id="IPR003675">
    <property type="entry name" value="Rce1/LyrA-like_dom"/>
</dbReference>
<evidence type="ECO:0000256" key="1">
    <source>
        <dbReference type="SAM" id="Phobius"/>
    </source>
</evidence>
<name>A0ABQ4N0Q3_9BACL</name>
<evidence type="ECO:0000259" key="2">
    <source>
        <dbReference type="Pfam" id="PF02517"/>
    </source>
</evidence>
<proteinExistence type="predicted"/>
<keyword evidence="4" id="KW-1185">Reference proteome</keyword>
<keyword evidence="1" id="KW-1133">Transmembrane helix</keyword>
<feature type="transmembrane region" description="Helical" evidence="1">
    <location>
        <begin position="114"/>
        <end position="136"/>
    </location>
</feature>
<dbReference type="PANTHER" id="PTHR36435">
    <property type="entry name" value="SLR1288 PROTEIN"/>
    <property type="match status" value="1"/>
</dbReference>
<dbReference type="EMBL" id="BOVJ01000008">
    <property type="protein sequence ID" value="GIQ61717.1"/>
    <property type="molecule type" value="Genomic_DNA"/>
</dbReference>
<keyword evidence="1" id="KW-0812">Transmembrane</keyword>
<comment type="caution">
    <text evidence="3">The sequence shown here is derived from an EMBL/GenBank/DDBJ whole genome shotgun (WGS) entry which is preliminary data.</text>
</comment>
<dbReference type="Pfam" id="PF02517">
    <property type="entry name" value="Rce1-like"/>
    <property type="match status" value="1"/>
</dbReference>
<feature type="domain" description="CAAX prenyl protease 2/Lysostaphin resistance protein A-like" evidence="2">
    <location>
        <begin position="112"/>
        <end position="196"/>
    </location>
</feature>
<feature type="transmembrane region" description="Helical" evidence="1">
    <location>
        <begin position="183"/>
        <end position="201"/>
    </location>
</feature>
<keyword evidence="1" id="KW-0472">Membrane</keyword>
<feature type="transmembrane region" description="Helical" evidence="1">
    <location>
        <begin position="71"/>
        <end position="94"/>
    </location>
</feature>
<accession>A0ABQ4N0Q3</accession>